<comment type="caution">
    <text evidence="1">The sequence shown here is derived from an EMBL/GenBank/DDBJ whole genome shotgun (WGS) entry which is preliminary data.</text>
</comment>
<dbReference type="EMBL" id="JAUTXU010000081">
    <property type="protein sequence ID" value="KAK3710805.1"/>
    <property type="molecule type" value="Genomic_DNA"/>
</dbReference>
<gene>
    <name evidence="1" type="ORF">LTR37_010029</name>
</gene>
<name>A0ACC3N611_9PEZI</name>
<evidence type="ECO:0000313" key="2">
    <source>
        <dbReference type="Proteomes" id="UP001281147"/>
    </source>
</evidence>
<organism evidence="1 2">
    <name type="scientific">Vermiconidia calcicola</name>
    <dbReference type="NCBI Taxonomy" id="1690605"/>
    <lineage>
        <taxon>Eukaryota</taxon>
        <taxon>Fungi</taxon>
        <taxon>Dikarya</taxon>
        <taxon>Ascomycota</taxon>
        <taxon>Pezizomycotina</taxon>
        <taxon>Dothideomycetes</taxon>
        <taxon>Dothideomycetidae</taxon>
        <taxon>Mycosphaerellales</taxon>
        <taxon>Extremaceae</taxon>
        <taxon>Vermiconidia</taxon>
    </lineage>
</organism>
<accession>A0ACC3N611</accession>
<proteinExistence type="predicted"/>
<keyword evidence="2" id="KW-1185">Reference proteome</keyword>
<sequence length="653" mass="73837">MHRHKAALRNDYNRLRASQTADVANTSDLLKVWTGTEQSTTFPQDRASHRFQWGDFAALSYAWGDPQDITDVEINGVETRITRTLATALHCLRQTGGFDDAFSLWVDALCINQRDSVERAQQVALMREYYSTARSVIGFLGPSGDESEKAIFLIRELSVVYNDDGKRERLRASYATSKGHPHTPGSWLALAKFVRRPYWTRLWIVQELTLGADRAVLYCGTAEVRWQIFCQAVESIHLSLWLVKYSAIEHDCLTLADDGHLYEVDRALMHIQRDLFMLSNLQQSRFPSLDLRRLMEISAYSICSDPRDRVYGMLGVMNADVARLIEPDYTVTAADAFVCAAKAHMSVHRNMELLRDTNLWGRSGAPTWVPDWTWTGRQRDSRPDDATPGRMDYSERMERRPYSAHRGMSFHLPVHQGRRLLCHVALFDRVDGLGTNYVAGVYQPALVQPQVNQTIFGAFEATARKLHTALYADRRKVISESLSLLNLPLTLEDAKAQFAALGWISFAEELRFYHRWVDWCRYNGDLRIGGVELRRYLSGVKPLDADEGEYLTTFRCWVRTAVAGNRRLLTSTGGRFGWVSCSSGVEPGEGVEARGGDVLAVIPGCSMPILLRSTDENDVFQVFGEAYVHGVMEGEIQELLSTGAACLRAVWLE</sequence>
<dbReference type="Proteomes" id="UP001281147">
    <property type="component" value="Unassembled WGS sequence"/>
</dbReference>
<protein>
    <submittedName>
        <fullName evidence="1">Uncharacterized protein</fullName>
    </submittedName>
</protein>
<evidence type="ECO:0000313" key="1">
    <source>
        <dbReference type="EMBL" id="KAK3710805.1"/>
    </source>
</evidence>
<reference evidence="1" key="1">
    <citation type="submission" date="2023-07" db="EMBL/GenBank/DDBJ databases">
        <title>Black Yeasts Isolated from many extreme environments.</title>
        <authorList>
            <person name="Coleine C."/>
            <person name="Stajich J.E."/>
            <person name="Selbmann L."/>
        </authorList>
    </citation>
    <scope>NUCLEOTIDE SEQUENCE</scope>
    <source>
        <strain evidence="1">CCFEE 5714</strain>
    </source>
</reference>